<sequence length="120" mass="13887">MVLRRRPTSVGRYSRSRYVENPKAITLRSELRQKTFNRSQTGRGDHCRHHRSEVLRLIVVTMDKTTISRDIQRQIEFEIIVTVGLASDSALRRVQDKTYPLSQSRSDTIPKCFVVVAMLA</sequence>
<evidence type="ECO:0000313" key="2">
    <source>
        <dbReference type="Proteomes" id="UP001160148"/>
    </source>
</evidence>
<dbReference type="Proteomes" id="UP001160148">
    <property type="component" value="Unassembled WGS sequence"/>
</dbReference>
<reference evidence="1 2" key="1">
    <citation type="submission" date="2023-01" db="EMBL/GenBank/DDBJ databases">
        <authorList>
            <person name="Whitehead M."/>
        </authorList>
    </citation>
    <scope>NUCLEOTIDE SEQUENCE [LARGE SCALE GENOMIC DNA]</scope>
</reference>
<name>A0AAV0WQ11_9HEMI</name>
<proteinExistence type="predicted"/>
<evidence type="ECO:0000313" key="1">
    <source>
        <dbReference type="EMBL" id="CAI6357551.1"/>
    </source>
</evidence>
<accession>A0AAV0WQ11</accession>
<protein>
    <submittedName>
        <fullName evidence="1">Uncharacterized protein</fullName>
    </submittedName>
</protein>
<keyword evidence="2" id="KW-1185">Reference proteome</keyword>
<organism evidence="1 2">
    <name type="scientific">Macrosiphum euphorbiae</name>
    <name type="common">potato aphid</name>
    <dbReference type="NCBI Taxonomy" id="13131"/>
    <lineage>
        <taxon>Eukaryota</taxon>
        <taxon>Metazoa</taxon>
        <taxon>Ecdysozoa</taxon>
        <taxon>Arthropoda</taxon>
        <taxon>Hexapoda</taxon>
        <taxon>Insecta</taxon>
        <taxon>Pterygota</taxon>
        <taxon>Neoptera</taxon>
        <taxon>Paraneoptera</taxon>
        <taxon>Hemiptera</taxon>
        <taxon>Sternorrhyncha</taxon>
        <taxon>Aphidomorpha</taxon>
        <taxon>Aphidoidea</taxon>
        <taxon>Aphididae</taxon>
        <taxon>Macrosiphini</taxon>
        <taxon>Macrosiphum</taxon>
    </lineage>
</organism>
<dbReference type="AlphaFoldDB" id="A0AAV0WQ11"/>
<dbReference type="EMBL" id="CARXXK010000002">
    <property type="protein sequence ID" value="CAI6357551.1"/>
    <property type="molecule type" value="Genomic_DNA"/>
</dbReference>
<comment type="caution">
    <text evidence="1">The sequence shown here is derived from an EMBL/GenBank/DDBJ whole genome shotgun (WGS) entry which is preliminary data.</text>
</comment>
<gene>
    <name evidence="1" type="ORF">MEUPH1_LOCUS13164</name>
</gene>